<evidence type="ECO:0000256" key="13">
    <source>
        <dbReference type="SAM" id="Phobius"/>
    </source>
</evidence>
<comment type="similarity">
    <text evidence="3">Belongs to the cytochrome b560 family.</text>
</comment>
<reference evidence="14 15" key="1">
    <citation type="submission" date="2017-08" db="EMBL/GenBank/DDBJ databases">
        <title>Fine stratification of microbial communities through a metagenomic profile of the photic zone.</title>
        <authorList>
            <person name="Haro-Moreno J.M."/>
            <person name="Lopez-Perez M."/>
            <person name="De La Torre J."/>
            <person name="Picazo A."/>
            <person name="Camacho A."/>
            <person name="Rodriguez-Valera F."/>
        </authorList>
    </citation>
    <scope>NUCLEOTIDE SEQUENCE [LARGE SCALE GENOMIC DNA]</scope>
    <source>
        <strain evidence="14">MED-G28</strain>
    </source>
</reference>
<feature type="transmembrane region" description="Helical" evidence="13">
    <location>
        <begin position="106"/>
        <end position="123"/>
    </location>
</feature>
<dbReference type="InterPro" id="IPR000701">
    <property type="entry name" value="SuccDH_FuR_B_TM-su"/>
</dbReference>
<dbReference type="GO" id="GO:0006099">
    <property type="term" value="P:tricarboxylic acid cycle"/>
    <property type="evidence" value="ECO:0007669"/>
    <property type="project" value="InterPro"/>
</dbReference>
<keyword evidence="10 13" id="KW-0472">Membrane</keyword>
<dbReference type="GO" id="GO:0009055">
    <property type="term" value="F:electron transfer activity"/>
    <property type="evidence" value="ECO:0007669"/>
    <property type="project" value="InterPro"/>
</dbReference>
<keyword evidence="8 13" id="KW-1133">Transmembrane helix</keyword>
<evidence type="ECO:0000256" key="11">
    <source>
        <dbReference type="ARBA" id="ARBA00025912"/>
    </source>
</evidence>
<dbReference type="Gene3D" id="1.20.1300.10">
    <property type="entry name" value="Fumarate reductase/succinate dehydrogenase, transmembrane subunit"/>
    <property type="match status" value="1"/>
</dbReference>
<evidence type="ECO:0000256" key="10">
    <source>
        <dbReference type="ARBA" id="ARBA00023136"/>
    </source>
</evidence>
<dbReference type="PROSITE" id="PS01000">
    <property type="entry name" value="SDH_CYT_1"/>
    <property type="match status" value="1"/>
</dbReference>
<comment type="caution">
    <text evidence="14">The sequence shown here is derived from an EMBL/GenBank/DDBJ whole genome shotgun (WGS) entry which is preliminary data.</text>
</comment>
<keyword evidence="5 12" id="KW-0349">Heme</keyword>
<dbReference type="Proteomes" id="UP000219329">
    <property type="component" value="Unassembled WGS sequence"/>
</dbReference>
<evidence type="ECO:0000313" key="15">
    <source>
        <dbReference type="Proteomes" id="UP000219329"/>
    </source>
</evidence>
<dbReference type="InterPro" id="IPR018495">
    <property type="entry name" value="Succ_DH_cyt_bsu_CS"/>
</dbReference>
<dbReference type="PIRSF" id="PIRSF000178">
    <property type="entry name" value="SDH_cyt_b560"/>
    <property type="match status" value="1"/>
</dbReference>
<sequence length="124" mass="13499">MKDKRPVNLDITTIKFPLAAIASILHRISGIGLFFGVGILLYFLQISLRSEAEFDRVAVLLDGLLMTSLLGLILLAVIYHLIAGIKHLLLDLGIGESKQGAKTGTIIMWIMFVLVTGVAVGLLW</sequence>
<comment type="cofactor">
    <cofactor evidence="12">
        <name>heme</name>
        <dbReference type="ChEBI" id="CHEBI:30413"/>
    </cofactor>
    <text evidence="12">The heme is bound between the two transmembrane subunits.</text>
</comment>
<evidence type="ECO:0000256" key="1">
    <source>
        <dbReference type="ARBA" id="ARBA00004050"/>
    </source>
</evidence>
<dbReference type="NCBIfam" id="TIGR02970">
    <property type="entry name" value="succ_dehyd_cytB"/>
    <property type="match status" value="1"/>
</dbReference>
<evidence type="ECO:0000256" key="9">
    <source>
        <dbReference type="ARBA" id="ARBA00023004"/>
    </source>
</evidence>
<name>A0A2A5WFJ4_9GAMM</name>
<keyword evidence="6 13" id="KW-0812">Transmembrane</keyword>
<evidence type="ECO:0000256" key="3">
    <source>
        <dbReference type="ARBA" id="ARBA00007244"/>
    </source>
</evidence>
<accession>A0A2A5WFJ4</accession>
<gene>
    <name evidence="14" type="primary">sdhC</name>
    <name evidence="14" type="ORF">CNF02_00080</name>
</gene>
<dbReference type="PANTHER" id="PTHR10978:SF5">
    <property type="entry name" value="SUCCINATE DEHYDROGENASE CYTOCHROME B560 SUBUNIT, MITOCHONDRIAL"/>
    <property type="match status" value="1"/>
</dbReference>
<evidence type="ECO:0000256" key="12">
    <source>
        <dbReference type="PIRSR" id="PIRSR000178-1"/>
    </source>
</evidence>
<evidence type="ECO:0000256" key="7">
    <source>
        <dbReference type="ARBA" id="ARBA00022723"/>
    </source>
</evidence>
<dbReference type="InterPro" id="IPR014314">
    <property type="entry name" value="Succ_DH_cytb556"/>
</dbReference>
<evidence type="ECO:0000256" key="5">
    <source>
        <dbReference type="ARBA" id="ARBA00022617"/>
    </source>
</evidence>
<keyword evidence="7 12" id="KW-0479">Metal-binding</keyword>
<proteinExistence type="inferred from homology"/>
<dbReference type="EMBL" id="NTJZ01000001">
    <property type="protein sequence ID" value="PDH35161.1"/>
    <property type="molecule type" value="Genomic_DNA"/>
</dbReference>
<dbReference type="AlphaFoldDB" id="A0A2A5WFJ4"/>
<dbReference type="Pfam" id="PF01127">
    <property type="entry name" value="Sdh_cyt"/>
    <property type="match status" value="1"/>
</dbReference>
<evidence type="ECO:0000256" key="2">
    <source>
        <dbReference type="ARBA" id="ARBA00004141"/>
    </source>
</evidence>
<comment type="subcellular location">
    <subcellularLocation>
        <location evidence="2">Membrane</location>
        <topology evidence="2">Multi-pass membrane protein</topology>
    </subcellularLocation>
</comment>
<dbReference type="PANTHER" id="PTHR10978">
    <property type="entry name" value="SUCCINATE DEHYDROGENASE CYTOCHROME B560 SUBUNIT"/>
    <property type="match status" value="1"/>
</dbReference>
<evidence type="ECO:0000256" key="6">
    <source>
        <dbReference type="ARBA" id="ARBA00022692"/>
    </source>
</evidence>
<feature type="binding site" description="axial binding residue" evidence="12">
    <location>
        <position position="80"/>
    </location>
    <ligand>
        <name>heme</name>
        <dbReference type="ChEBI" id="CHEBI:30413"/>
        <note>ligand shared with second transmembrane subunit</note>
    </ligand>
    <ligandPart>
        <name>Fe</name>
        <dbReference type="ChEBI" id="CHEBI:18248"/>
    </ligandPart>
</feature>
<dbReference type="CDD" id="cd03499">
    <property type="entry name" value="SQR_TypeC_SdhC"/>
    <property type="match status" value="1"/>
</dbReference>
<comment type="function">
    <text evidence="1">Membrane-anchoring subunit of succinate dehydrogenase (SDH).</text>
</comment>
<dbReference type="InterPro" id="IPR034804">
    <property type="entry name" value="SQR/QFR_C/D"/>
</dbReference>
<dbReference type="GO" id="GO:0046872">
    <property type="term" value="F:metal ion binding"/>
    <property type="evidence" value="ECO:0007669"/>
    <property type="project" value="UniProtKB-KW"/>
</dbReference>
<dbReference type="SUPFAM" id="SSF81343">
    <property type="entry name" value="Fumarate reductase respiratory complex transmembrane subunits"/>
    <property type="match status" value="1"/>
</dbReference>
<comment type="subunit">
    <text evidence="11">Part of an enzyme complex containing four subunits: a flavoprotein, an iron-sulfur protein, plus two membrane-anchoring proteins, SdhC and SdhD. The complex can form homotrimers.</text>
</comment>
<keyword evidence="9 12" id="KW-0408">Iron</keyword>
<dbReference type="GO" id="GO:0005886">
    <property type="term" value="C:plasma membrane"/>
    <property type="evidence" value="ECO:0007669"/>
    <property type="project" value="TreeGrafter"/>
</dbReference>
<feature type="transmembrane region" description="Helical" evidence="13">
    <location>
        <begin position="21"/>
        <end position="44"/>
    </location>
</feature>
<evidence type="ECO:0000256" key="8">
    <source>
        <dbReference type="ARBA" id="ARBA00022989"/>
    </source>
</evidence>
<evidence type="ECO:0000313" key="14">
    <source>
        <dbReference type="EMBL" id="PDH35161.1"/>
    </source>
</evidence>
<feature type="transmembrane region" description="Helical" evidence="13">
    <location>
        <begin position="64"/>
        <end position="85"/>
    </location>
</feature>
<evidence type="ECO:0000256" key="4">
    <source>
        <dbReference type="ARBA" id="ARBA00020076"/>
    </source>
</evidence>
<protein>
    <recommendedName>
        <fullName evidence="4">Succinate dehydrogenase cytochrome b556 subunit</fullName>
    </recommendedName>
</protein>
<organism evidence="14 15">
    <name type="scientific">OM182 bacterium MED-G28</name>
    <dbReference type="NCBI Taxonomy" id="1986256"/>
    <lineage>
        <taxon>Bacteria</taxon>
        <taxon>Pseudomonadati</taxon>
        <taxon>Pseudomonadota</taxon>
        <taxon>Gammaproteobacteria</taxon>
        <taxon>OMG group</taxon>
        <taxon>OM182 clade</taxon>
    </lineage>
</organism>